<name>A0AAD7GYW0_9AGAR</name>
<sequence>MYRELYDKFERQSAAVCGNQTAANMQQRQSAALVSGSFGSLQRQLCCLQRQSYLLPAAFLQLCRTPAALLVVVCGTHAALRGTLKRIKRVFIPLAQLHHRISTVKPIKPRFNHGSTFLLFNVDRLFLTDNSPRIVAIFENLNNFQAQTGLDPASKSLTTGAPPPLRLLQCAATQPPCGKETLEMSQQNPCKLGIELTVLGNGESTPAPFFLPFNDRQLFNVFCETAQFETSTVEVHVYNNFTKSCFNSIVRKFRCTAYKHSSVVARGNDRLVLNGSEHRSGVRLIYGEQGTKGTGGHLPVQQRFSCGNVEQSRSEAAATAAVTLRQCDKQRQLPAAILAAAAAICST</sequence>
<evidence type="ECO:0000313" key="2">
    <source>
        <dbReference type="Proteomes" id="UP001215598"/>
    </source>
</evidence>
<accession>A0AAD7GYW0</accession>
<protein>
    <submittedName>
        <fullName evidence="1">Uncharacterized protein</fullName>
    </submittedName>
</protein>
<proteinExistence type="predicted"/>
<organism evidence="1 2">
    <name type="scientific">Mycena metata</name>
    <dbReference type="NCBI Taxonomy" id="1033252"/>
    <lineage>
        <taxon>Eukaryota</taxon>
        <taxon>Fungi</taxon>
        <taxon>Dikarya</taxon>
        <taxon>Basidiomycota</taxon>
        <taxon>Agaricomycotina</taxon>
        <taxon>Agaricomycetes</taxon>
        <taxon>Agaricomycetidae</taxon>
        <taxon>Agaricales</taxon>
        <taxon>Marasmiineae</taxon>
        <taxon>Mycenaceae</taxon>
        <taxon>Mycena</taxon>
    </lineage>
</organism>
<evidence type="ECO:0000313" key="1">
    <source>
        <dbReference type="EMBL" id="KAJ7708389.1"/>
    </source>
</evidence>
<comment type="caution">
    <text evidence="1">The sequence shown here is derived from an EMBL/GenBank/DDBJ whole genome shotgun (WGS) entry which is preliminary data.</text>
</comment>
<gene>
    <name evidence="1" type="ORF">B0H16DRAFT_1481413</name>
</gene>
<dbReference type="EMBL" id="JARKIB010000436">
    <property type="protein sequence ID" value="KAJ7708389.1"/>
    <property type="molecule type" value="Genomic_DNA"/>
</dbReference>
<dbReference type="AlphaFoldDB" id="A0AAD7GYW0"/>
<reference evidence="1" key="1">
    <citation type="submission" date="2023-03" db="EMBL/GenBank/DDBJ databases">
        <title>Massive genome expansion in bonnet fungi (Mycena s.s.) driven by repeated elements and novel gene families across ecological guilds.</title>
        <authorList>
            <consortium name="Lawrence Berkeley National Laboratory"/>
            <person name="Harder C.B."/>
            <person name="Miyauchi S."/>
            <person name="Viragh M."/>
            <person name="Kuo A."/>
            <person name="Thoen E."/>
            <person name="Andreopoulos B."/>
            <person name="Lu D."/>
            <person name="Skrede I."/>
            <person name="Drula E."/>
            <person name="Henrissat B."/>
            <person name="Morin E."/>
            <person name="Kohler A."/>
            <person name="Barry K."/>
            <person name="LaButti K."/>
            <person name="Morin E."/>
            <person name="Salamov A."/>
            <person name="Lipzen A."/>
            <person name="Mereny Z."/>
            <person name="Hegedus B."/>
            <person name="Baldrian P."/>
            <person name="Stursova M."/>
            <person name="Weitz H."/>
            <person name="Taylor A."/>
            <person name="Grigoriev I.V."/>
            <person name="Nagy L.G."/>
            <person name="Martin F."/>
            <person name="Kauserud H."/>
        </authorList>
    </citation>
    <scope>NUCLEOTIDE SEQUENCE</scope>
    <source>
        <strain evidence="1">CBHHK182m</strain>
    </source>
</reference>
<dbReference type="Proteomes" id="UP001215598">
    <property type="component" value="Unassembled WGS sequence"/>
</dbReference>
<keyword evidence="2" id="KW-1185">Reference proteome</keyword>